<organism evidence="1 2">
    <name type="scientific">Funneliformis caledonium</name>
    <dbReference type="NCBI Taxonomy" id="1117310"/>
    <lineage>
        <taxon>Eukaryota</taxon>
        <taxon>Fungi</taxon>
        <taxon>Fungi incertae sedis</taxon>
        <taxon>Mucoromycota</taxon>
        <taxon>Glomeromycotina</taxon>
        <taxon>Glomeromycetes</taxon>
        <taxon>Glomerales</taxon>
        <taxon>Glomeraceae</taxon>
        <taxon>Funneliformis</taxon>
    </lineage>
</organism>
<evidence type="ECO:0000313" key="1">
    <source>
        <dbReference type="EMBL" id="CAG8746205.1"/>
    </source>
</evidence>
<keyword evidence="2" id="KW-1185">Reference proteome</keyword>
<dbReference type="AlphaFoldDB" id="A0A9N9IR31"/>
<reference evidence="1" key="1">
    <citation type="submission" date="2021-06" db="EMBL/GenBank/DDBJ databases">
        <authorList>
            <person name="Kallberg Y."/>
            <person name="Tangrot J."/>
            <person name="Rosling A."/>
        </authorList>
    </citation>
    <scope>NUCLEOTIDE SEQUENCE</scope>
    <source>
        <strain evidence="1">UK204</strain>
    </source>
</reference>
<feature type="non-terminal residue" evidence="1">
    <location>
        <position position="1"/>
    </location>
</feature>
<dbReference type="EMBL" id="CAJVPQ010016652">
    <property type="protein sequence ID" value="CAG8746205.1"/>
    <property type="molecule type" value="Genomic_DNA"/>
</dbReference>
<comment type="caution">
    <text evidence="1">The sequence shown here is derived from an EMBL/GenBank/DDBJ whole genome shotgun (WGS) entry which is preliminary data.</text>
</comment>
<proteinExistence type="predicted"/>
<name>A0A9N9IR31_9GLOM</name>
<gene>
    <name evidence="1" type="ORF">FCALED_LOCUS15973</name>
</gene>
<protein>
    <submittedName>
        <fullName evidence="1">6806_t:CDS:1</fullName>
    </submittedName>
</protein>
<evidence type="ECO:0000313" key="2">
    <source>
        <dbReference type="Proteomes" id="UP000789570"/>
    </source>
</evidence>
<accession>A0A9N9IR31</accession>
<dbReference type="Proteomes" id="UP000789570">
    <property type="component" value="Unassembled WGS sequence"/>
</dbReference>
<sequence length="49" mass="5856">LQLLEAEFEDDEASSSEEEDNIILQTVLIQRLNTRYFKPWIYHVTKSKD</sequence>